<proteinExistence type="predicted"/>
<accession>A0A4R8ISM3</accession>
<protein>
    <submittedName>
        <fullName evidence="2">Fructokinase</fullName>
    </submittedName>
</protein>
<dbReference type="SUPFAM" id="SSF53067">
    <property type="entry name" value="Actin-like ATPase domain"/>
    <property type="match status" value="1"/>
</dbReference>
<dbReference type="EMBL" id="SOQX01000001">
    <property type="protein sequence ID" value="TDY04051.1"/>
    <property type="molecule type" value="Genomic_DNA"/>
</dbReference>
<dbReference type="CDD" id="cd24066">
    <property type="entry name" value="ASKHA_NBD_ROK_EcFRK-like"/>
    <property type="match status" value="1"/>
</dbReference>
<comment type="caution">
    <text evidence="2">The sequence shown here is derived from an EMBL/GenBank/DDBJ whole genome shotgun (WGS) entry which is preliminary data.</text>
</comment>
<organism evidence="2 3">
    <name type="scientific">Thiohalophilus thiocyanatoxydans</name>
    <dbReference type="NCBI Taxonomy" id="381308"/>
    <lineage>
        <taxon>Bacteria</taxon>
        <taxon>Pseudomonadati</taxon>
        <taxon>Pseudomonadota</taxon>
        <taxon>Gammaproteobacteria</taxon>
        <taxon>Thiohalomonadales</taxon>
        <taxon>Thiohalophilaceae</taxon>
        <taxon>Thiohalophilus</taxon>
    </lineage>
</organism>
<dbReference type="OrthoDB" id="9810372at2"/>
<keyword evidence="2" id="KW-0808">Transferase</keyword>
<dbReference type="RefSeq" id="WP_134080625.1">
    <property type="nucleotide sequence ID" value="NZ_SOQX01000001.1"/>
</dbReference>
<reference evidence="2 3" key="1">
    <citation type="submission" date="2019-03" db="EMBL/GenBank/DDBJ databases">
        <title>Genomic Encyclopedia of Type Strains, Phase IV (KMG-IV): sequencing the most valuable type-strain genomes for metagenomic binning, comparative biology and taxonomic classification.</title>
        <authorList>
            <person name="Goeker M."/>
        </authorList>
    </citation>
    <scope>NUCLEOTIDE SEQUENCE [LARGE SCALE GENOMIC DNA]</scope>
    <source>
        <strain evidence="2 3">DSM 16326</strain>
    </source>
</reference>
<dbReference type="Proteomes" id="UP000294914">
    <property type="component" value="Unassembled WGS sequence"/>
</dbReference>
<dbReference type="InterPro" id="IPR043129">
    <property type="entry name" value="ATPase_NBD"/>
</dbReference>
<evidence type="ECO:0000313" key="3">
    <source>
        <dbReference type="Proteomes" id="UP000294914"/>
    </source>
</evidence>
<keyword evidence="1" id="KW-0119">Carbohydrate metabolism</keyword>
<evidence type="ECO:0000313" key="2">
    <source>
        <dbReference type="EMBL" id="TDY04051.1"/>
    </source>
</evidence>
<dbReference type="InterPro" id="IPR049874">
    <property type="entry name" value="ROK_cs"/>
</dbReference>
<dbReference type="PANTHER" id="PTHR18964:SF174">
    <property type="entry name" value="D-ALLOSE KINASE-RELATED"/>
    <property type="match status" value="1"/>
</dbReference>
<dbReference type="InterPro" id="IPR000600">
    <property type="entry name" value="ROK"/>
</dbReference>
<keyword evidence="2" id="KW-0418">Kinase</keyword>
<dbReference type="PANTHER" id="PTHR18964">
    <property type="entry name" value="ROK (REPRESSOR, ORF, KINASE) FAMILY"/>
    <property type="match status" value="1"/>
</dbReference>
<dbReference type="AlphaFoldDB" id="A0A4R8ISM3"/>
<name>A0A4R8ISM3_9GAMM</name>
<dbReference type="GO" id="GO:0004396">
    <property type="term" value="F:hexokinase activity"/>
    <property type="evidence" value="ECO:0007669"/>
    <property type="project" value="TreeGrafter"/>
</dbReference>
<dbReference type="Pfam" id="PF00480">
    <property type="entry name" value="ROK"/>
    <property type="match status" value="1"/>
</dbReference>
<dbReference type="PROSITE" id="PS01125">
    <property type="entry name" value="ROK"/>
    <property type="match status" value="1"/>
</dbReference>
<gene>
    <name evidence="2" type="ORF">EDC23_0423</name>
</gene>
<dbReference type="Gene3D" id="3.30.420.40">
    <property type="match status" value="2"/>
</dbReference>
<sequence length="298" mass="32065">MRIGIDMGGTKIEGILLDEQGREQQRQRIDTPRNDYPATVQAIVDLIKQLESELHEPATVGIGIPGAISPASGRVKNANSTWLIGQPLQNDLQQQLGREIKIENDANCFVVSEATDGAAQGADVVFGVIIGTGTGGGIYVRGNSIVGLNAIAGEWGHNPLPWPTPDEYPGRDCYCGKKGCIETWLSGPGFSRDHQLSGGGHLPAPEIAQLAAQGNTLAEASLERYEQRLAKSLASVINILDPEIIVLGGGMSNIRRLYDNVPKLWTTYVFSDRVDTRLVPPKHGDSSGVRGAAWLWPQ</sequence>
<evidence type="ECO:0000256" key="1">
    <source>
        <dbReference type="ARBA" id="ARBA00023277"/>
    </source>
</evidence>
<keyword evidence="3" id="KW-1185">Reference proteome</keyword>